<organism evidence="2">
    <name type="scientific">Flavobacterium sp. WC2409</name>
    <dbReference type="NCBI Taxonomy" id="3234139"/>
    <lineage>
        <taxon>Bacteria</taxon>
        <taxon>Pseudomonadati</taxon>
        <taxon>Bacteroidota</taxon>
        <taxon>Flavobacteriia</taxon>
        <taxon>Flavobacteriales</taxon>
        <taxon>Flavobacteriaceae</taxon>
        <taxon>Flavobacterium</taxon>
    </lineage>
</organism>
<proteinExistence type="predicted"/>
<evidence type="ECO:0008006" key="3">
    <source>
        <dbReference type="Google" id="ProtNLM"/>
    </source>
</evidence>
<dbReference type="EMBL" id="CP165625">
    <property type="protein sequence ID" value="XDU94228.1"/>
    <property type="molecule type" value="Genomic_DNA"/>
</dbReference>
<keyword evidence="1" id="KW-0732">Signal</keyword>
<reference evidence="2" key="1">
    <citation type="submission" date="2024-07" db="EMBL/GenBank/DDBJ databases">
        <authorList>
            <person name="Biller S.J."/>
        </authorList>
    </citation>
    <scope>NUCLEOTIDE SEQUENCE</scope>
    <source>
        <strain evidence="2">WC2409</strain>
    </source>
</reference>
<dbReference type="RefSeq" id="WP_367771409.1">
    <property type="nucleotide sequence ID" value="NZ_CP165625.1"/>
</dbReference>
<gene>
    <name evidence="2" type="ORF">AB3G34_10000</name>
</gene>
<accession>A0AB39W0R2</accession>
<feature type="chain" id="PRO_5044275149" description="Curlin associated repeat-containing protein" evidence="1">
    <location>
        <begin position="23"/>
        <end position="179"/>
    </location>
</feature>
<sequence>MILSIKRMLLFFVIISSSLVFCQENKGSLGHDESGFSAFDSKEKTFQFVSENYLTSKKETPFENLIQSGGLNIKQIGDYNNLNLNLKGAIIKVDIVQNGDNNQLELDKEVNSIKQKVVQDGQNNSIKDLSMYANNNVNMELIQQGSNQNIQNYGTNSISENMKVIQSGNGAAVIIINNK</sequence>
<protein>
    <recommendedName>
        <fullName evidence="3">Curlin associated repeat-containing protein</fullName>
    </recommendedName>
</protein>
<dbReference type="AlphaFoldDB" id="A0AB39W0R2"/>
<feature type="signal peptide" evidence="1">
    <location>
        <begin position="1"/>
        <end position="22"/>
    </location>
</feature>
<name>A0AB39W0R2_9FLAO</name>
<evidence type="ECO:0000256" key="1">
    <source>
        <dbReference type="SAM" id="SignalP"/>
    </source>
</evidence>
<evidence type="ECO:0000313" key="2">
    <source>
        <dbReference type="EMBL" id="XDU94228.1"/>
    </source>
</evidence>